<accession>A0A2D0NFY9</accession>
<dbReference type="AlphaFoldDB" id="A0A2D0NFY9"/>
<evidence type="ECO:0008006" key="3">
    <source>
        <dbReference type="Google" id="ProtNLM"/>
    </source>
</evidence>
<organism evidence="1 2">
    <name type="scientific">Flavilitoribacter nigricans (strain ATCC 23147 / DSM 23189 / NBRC 102662 / NCIMB 1420 / SS-2)</name>
    <name type="common">Lewinella nigricans</name>
    <dbReference type="NCBI Taxonomy" id="1122177"/>
    <lineage>
        <taxon>Bacteria</taxon>
        <taxon>Pseudomonadati</taxon>
        <taxon>Bacteroidota</taxon>
        <taxon>Saprospiria</taxon>
        <taxon>Saprospirales</taxon>
        <taxon>Lewinellaceae</taxon>
        <taxon>Flavilitoribacter</taxon>
    </lineage>
</organism>
<keyword evidence="2" id="KW-1185">Reference proteome</keyword>
<name>A0A2D0NFY9_FLAN2</name>
<evidence type="ECO:0000313" key="1">
    <source>
        <dbReference type="EMBL" id="PHN07328.1"/>
    </source>
</evidence>
<protein>
    <recommendedName>
        <fullName evidence="3">DUF4249 domain-containing protein</fullName>
    </recommendedName>
</protein>
<dbReference type="EMBL" id="PDUD01000010">
    <property type="protein sequence ID" value="PHN07328.1"/>
    <property type="molecule type" value="Genomic_DNA"/>
</dbReference>
<reference evidence="1 2" key="1">
    <citation type="submission" date="2017-10" db="EMBL/GenBank/DDBJ databases">
        <title>The draft genome sequence of Lewinella nigricans NBRC 102662.</title>
        <authorList>
            <person name="Wang K."/>
        </authorList>
    </citation>
    <scope>NUCLEOTIDE SEQUENCE [LARGE SCALE GENOMIC DNA]</scope>
    <source>
        <strain evidence="1 2">NBRC 102662</strain>
    </source>
</reference>
<sequence>MPNRCQGIFYFRVQFMVFVKLDVFLGKQRKNKFMTPTSRSILALLVLITCTHCVQKDPVSTGPEVLLSINVPEDYHRTQEGYADRSFAYITDETGTVIDAGELLDGTLLKLSGNYDHANRPMHAHIVRVYYRFQGSHRSERYTVDSYSDIEPDTWDLERRPLPNRQELNLKFINTGGEIEQNEHFVDSNTYGSGSESDGDNGTYFRTILVDEFPEDVYIAFKRKNESGVRYFWQRVSGPESQEINSLDLPLIEKPVSISVPPAAGGYVAAYGYKADAPAQEKEVFYHHLEGGANSVSPFVPAGVFDYFRNYCRIGIFGKGFYGITEIGPLRTDYQLPELDLMVHLTDVKNLEFEAGRPFDGYDISARYLERGPDRDQLLVWSVRGTYAAKINPPFPELPDLITEALPFVESHLPDLELDEATVFTYQDFPVRRTFFRESVKFGGLSPADHGRRESYTVTE</sequence>
<proteinExistence type="predicted"/>
<gene>
    <name evidence="1" type="ORF">CRP01_06775</name>
</gene>
<comment type="caution">
    <text evidence="1">The sequence shown here is derived from an EMBL/GenBank/DDBJ whole genome shotgun (WGS) entry which is preliminary data.</text>
</comment>
<dbReference type="Proteomes" id="UP000223913">
    <property type="component" value="Unassembled WGS sequence"/>
</dbReference>
<evidence type="ECO:0000313" key="2">
    <source>
        <dbReference type="Proteomes" id="UP000223913"/>
    </source>
</evidence>